<evidence type="ECO:0000256" key="1">
    <source>
        <dbReference type="SAM" id="MobiDB-lite"/>
    </source>
</evidence>
<accession>K5DAX3</accession>
<reference evidence="2 3" key="1">
    <citation type="journal article" date="2013" name="Mar. Genomics">
        <title>Expression of sulfatases in Rhodopirellula baltica and the diversity of sulfatases in the genus Rhodopirellula.</title>
        <authorList>
            <person name="Wegner C.E."/>
            <person name="Richter-Heitmann T."/>
            <person name="Klindworth A."/>
            <person name="Klockow C."/>
            <person name="Richter M."/>
            <person name="Achstetter T."/>
            <person name="Glockner F.O."/>
            <person name="Harder J."/>
        </authorList>
    </citation>
    <scope>NUCLEOTIDE SEQUENCE [LARGE SCALE GENOMIC DNA]</scope>
    <source>
        <strain evidence="2 3">SH28</strain>
    </source>
</reference>
<feature type="compositionally biased region" description="Basic and acidic residues" evidence="1">
    <location>
        <begin position="333"/>
        <end position="344"/>
    </location>
</feature>
<protein>
    <submittedName>
        <fullName evidence="2">Uncharacterized protein</fullName>
    </submittedName>
</protein>
<name>K5DAX3_RHOBT</name>
<evidence type="ECO:0000313" key="3">
    <source>
        <dbReference type="Proteomes" id="UP000007993"/>
    </source>
</evidence>
<gene>
    <name evidence="2" type="ORF">RBSH_05014</name>
</gene>
<evidence type="ECO:0000313" key="2">
    <source>
        <dbReference type="EMBL" id="EKJ99597.1"/>
    </source>
</evidence>
<comment type="caution">
    <text evidence="2">The sequence shown here is derived from an EMBL/GenBank/DDBJ whole genome shotgun (WGS) entry which is preliminary data.</text>
</comment>
<dbReference type="Proteomes" id="UP000007993">
    <property type="component" value="Unassembled WGS sequence"/>
</dbReference>
<sequence>MSATECLTLMTVSTAPPTTICRCSVQSGPVTHHLPLHVAYLVRFNRSTPRVQLKTKRVTDSDPQTNMPPRSVASLKIELRKANDLLQSIRFAYEGGPAATKQELILLILFGKILVDYHGHGTEAWISKPIDRKDFFVRAVDNYKPLFQSKLGLETGGQIVVTNCIIELVFSCFEEKANYICKDGRNFERAEGHQVGYEAYKSALQTERAREVLEKFRAGKLSSKSSPLWWPTHLRVRPLLGTRECRLALMHARLSKWIKAKCGDSPLINFYLDIASTAPSPLGLIEKRCPNLTQFQLQLNAHYERLSNCGDSVFVELSEDGVLRVVAKQPGTADERTSSPKDVPDQNLAGTKNVAKRDLQTTLGKLDDEEIGGRLEVADLLLQWLKGGRKPKMSSPAFMDWLKGKGYEGDYDGFKRAYAWDRKMRSEHSFAAKGPNRPPLTEMIRSQEKWIAALKLVQGARL</sequence>
<dbReference type="PATRIC" id="fig|993517.3.peg.5431"/>
<dbReference type="EMBL" id="AMCW01000141">
    <property type="protein sequence ID" value="EKJ99597.1"/>
    <property type="molecule type" value="Genomic_DNA"/>
</dbReference>
<feature type="region of interest" description="Disordered" evidence="1">
    <location>
        <begin position="329"/>
        <end position="354"/>
    </location>
</feature>
<organism evidence="2 3">
    <name type="scientific">Rhodopirellula baltica SH28</name>
    <dbReference type="NCBI Taxonomy" id="993517"/>
    <lineage>
        <taxon>Bacteria</taxon>
        <taxon>Pseudomonadati</taxon>
        <taxon>Planctomycetota</taxon>
        <taxon>Planctomycetia</taxon>
        <taxon>Pirellulales</taxon>
        <taxon>Pirellulaceae</taxon>
        <taxon>Rhodopirellula</taxon>
    </lineage>
</organism>
<proteinExistence type="predicted"/>
<dbReference type="AlphaFoldDB" id="K5DAX3"/>